<dbReference type="EMBL" id="JAPDFR010000007">
    <property type="protein sequence ID" value="KAK0385000.1"/>
    <property type="molecule type" value="Genomic_DNA"/>
</dbReference>
<comment type="caution">
    <text evidence="5">The sequence shown here is derived from an EMBL/GenBank/DDBJ whole genome shotgun (WGS) entry which is preliminary data.</text>
</comment>
<evidence type="ECO:0000313" key="5">
    <source>
        <dbReference type="EMBL" id="KAK0385000.1"/>
    </source>
</evidence>
<dbReference type="InterPro" id="IPR013937">
    <property type="entry name" value="Sorting_nexin_C"/>
</dbReference>
<feature type="compositionally biased region" description="Basic and acidic residues" evidence="2">
    <location>
        <begin position="470"/>
        <end position="480"/>
    </location>
</feature>
<feature type="region of interest" description="Disordered" evidence="2">
    <location>
        <begin position="386"/>
        <end position="406"/>
    </location>
</feature>
<dbReference type="Pfam" id="PF00787">
    <property type="entry name" value="PX"/>
    <property type="match status" value="1"/>
</dbReference>
<dbReference type="Pfam" id="PF08628">
    <property type="entry name" value="Nexin_C"/>
    <property type="match status" value="1"/>
</dbReference>
<feature type="region of interest" description="Disordered" evidence="2">
    <location>
        <begin position="426"/>
        <end position="552"/>
    </location>
</feature>
<dbReference type="GO" id="GO:0035091">
    <property type="term" value="F:phosphatidylinositol binding"/>
    <property type="evidence" value="ECO:0007669"/>
    <property type="project" value="InterPro"/>
</dbReference>
<feature type="domain" description="PX" evidence="3">
    <location>
        <begin position="555"/>
        <end position="671"/>
    </location>
</feature>
<evidence type="ECO:0000259" key="3">
    <source>
        <dbReference type="PROSITE" id="PS50195"/>
    </source>
</evidence>
<feature type="compositionally biased region" description="Basic and acidic residues" evidence="2">
    <location>
        <begin position="31"/>
        <end position="44"/>
    </location>
</feature>
<accession>A0AA39GCV4</accession>
<evidence type="ECO:0000259" key="4">
    <source>
        <dbReference type="PROSITE" id="PS51207"/>
    </source>
</evidence>
<dbReference type="SUPFAM" id="SSF64268">
    <property type="entry name" value="PX domain"/>
    <property type="match status" value="1"/>
</dbReference>
<feature type="compositionally biased region" description="Polar residues" evidence="2">
    <location>
        <begin position="481"/>
        <end position="490"/>
    </location>
</feature>
<feature type="compositionally biased region" description="Basic and acidic residues" evidence="2">
    <location>
        <begin position="426"/>
        <end position="442"/>
    </location>
</feature>
<evidence type="ECO:0000313" key="6">
    <source>
        <dbReference type="Proteomes" id="UP001175261"/>
    </source>
</evidence>
<dbReference type="PROSITE" id="PS51207">
    <property type="entry name" value="PXA"/>
    <property type="match status" value="1"/>
</dbReference>
<feature type="compositionally biased region" description="Low complexity" evidence="2">
    <location>
        <begin position="819"/>
        <end position="829"/>
    </location>
</feature>
<reference evidence="5" key="1">
    <citation type="submission" date="2022-10" db="EMBL/GenBank/DDBJ databases">
        <title>Determination and structural analysis of whole genome sequence of Sarocladium strictum F4-1.</title>
        <authorList>
            <person name="Hu L."/>
            <person name="Jiang Y."/>
        </authorList>
    </citation>
    <scope>NUCLEOTIDE SEQUENCE</scope>
    <source>
        <strain evidence="5">F4-1</strain>
    </source>
</reference>
<dbReference type="InterPro" id="IPR001683">
    <property type="entry name" value="PX_dom"/>
</dbReference>
<keyword evidence="6" id="KW-1185">Reference proteome</keyword>
<feature type="compositionally biased region" description="Polar residues" evidence="2">
    <location>
        <begin position="518"/>
        <end position="527"/>
    </location>
</feature>
<dbReference type="PANTHER" id="PTHR22775:SF47">
    <property type="entry name" value="MEIOTICALLY UP-REGULATED GENE 122 PROTEIN"/>
    <property type="match status" value="1"/>
</dbReference>
<name>A0AA39GCV4_SARSR</name>
<dbReference type="AlphaFoldDB" id="A0AA39GCV4"/>
<dbReference type="CDD" id="cd06093">
    <property type="entry name" value="PX_domain"/>
    <property type="match status" value="1"/>
</dbReference>
<protein>
    <recommendedName>
        <fullName evidence="7">PXA domain-containing protein</fullName>
    </recommendedName>
</protein>
<proteinExistence type="inferred from homology"/>
<dbReference type="PROSITE" id="PS50195">
    <property type="entry name" value="PX"/>
    <property type="match status" value="1"/>
</dbReference>
<dbReference type="InterPro" id="IPR036871">
    <property type="entry name" value="PX_dom_sf"/>
</dbReference>
<feature type="region of interest" description="Disordered" evidence="2">
    <location>
        <begin position="720"/>
        <end position="829"/>
    </location>
</feature>
<feature type="region of interest" description="Disordered" evidence="2">
    <location>
        <begin position="1"/>
        <end position="65"/>
    </location>
</feature>
<dbReference type="SMART" id="SM00313">
    <property type="entry name" value="PXA"/>
    <property type="match status" value="1"/>
</dbReference>
<dbReference type="Proteomes" id="UP001175261">
    <property type="component" value="Unassembled WGS sequence"/>
</dbReference>
<dbReference type="Gene3D" id="3.30.1520.10">
    <property type="entry name" value="Phox-like domain"/>
    <property type="match status" value="1"/>
</dbReference>
<evidence type="ECO:0000256" key="2">
    <source>
        <dbReference type="SAM" id="MobiDB-lite"/>
    </source>
</evidence>
<organism evidence="5 6">
    <name type="scientific">Sarocladium strictum</name>
    <name type="common">Black bundle disease fungus</name>
    <name type="synonym">Acremonium strictum</name>
    <dbReference type="NCBI Taxonomy" id="5046"/>
    <lineage>
        <taxon>Eukaryota</taxon>
        <taxon>Fungi</taxon>
        <taxon>Dikarya</taxon>
        <taxon>Ascomycota</taxon>
        <taxon>Pezizomycotina</taxon>
        <taxon>Sordariomycetes</taxon>
        <taxon>Hypocreomycetidae</taxon>
        <taxon>Hypocreales</taxon>
        <taxon>Sarocladiaceae</taxon>
        <taxon>Sarocladium</taxon>
    </lineage>
</organism>
<feature type="region of interest" description="Disordered" evidence="2">
    <location>
        <begin position="859"/>
        <end position="882"/>
    </location>
</feature>
<evidence type="ECO:0008006" key="7">
    <source>
        <dbReference type="Google" id="ProtNLM"/>
    </source>
</evidence>
<comment type="similarity">
    <text evidence="1">Belongs to the sorting nexin family.</text>
</comment>
<dbReference type="FunFam" id="3.30.1520.10:FF:000065">
    <property type="entry name" value="PX domain protein (AFU_orthologue AFUA_2G07450)"/>
    <property type="match status" value="1"/>
</dbReference>
<dbReference type="Pfam" id="PF02194">
    <property type="entry name" value="PXA"/>
    <property type="match status" value="1"/>
</dbReference>
<feature type="compositionally biased region" description="Polar residues" evidence="2">
    <location>
        <begin position="21"/>
        <end position="30"/>
    </location>
</feature>
<feature type="compositionally biased region" description="Basic and acidic residues" evidence="2">
    <location>
        <begin position="791"/>
        <end position="802"/>
    </location>
</feature>
<feature type="compositionally biased region" description="Low complexity" evidence="2">
    <location>
        <begin position="492"/>
        <end position="503"/>
    </location>
</feature>
<dbReference type="InterPro" id="IPR003114">
    <property type="entry name" value="Phox_assoc"/>
</dbReference>
<sequence length="1053" mass="116357">MASIVDEPARRASTEAPEPVATNTVEPSATNKEKANTEIDEKTTENAIPHVQPGHPRDDAASPDPNALATKALEFLSTATPTTLSAVAVGFATVTYAVLGRLGLVLIGAFGGVVGFISWQARNPQVAKIVQGEKGIQVVERLLLDLDKKSNNNAKADDEEDESTLKSFDDFRPETKDALAGLVDAIIRDYVKWWYSPIAPSDHSFPLACRKVLTSFLLGISNHVYRKRPADAFLDLLTNSSSMLIVFMSELASAFSTLPPDSNMTAADTVYNYLSSHPNSNLANLLNQRQQAAKFKMISEDMLNFLDQSSYNCAPARIFLREIFANSVFEMMLQKCSKADYINAWIVYLLEDGEPDLSQAIDVGMQTGRDTGSSVFADMDGNVGNIGLVRPTQRNTHKKQLSRAEEEMDEAMEEMKRMNAMIVKEEEARRQREASITEDHRPSRTSTESDIDNRDKTRTPGDESPTFGRSFDKSSGRDNSNDGFSTSAKSETAPTPATPLSTADYSSPAASPREKQSHFTNFDQIVPQTQQVDEDEQKEEKSAPKKAPLTLHNASFTLHDDVSSDTARIRMKPTWDYLIQVEPSSSDHSGWMIVRRYSDFETLHEILRRIAQISGATAFTELHKELPFWKIHTRESLRGELERYLRDACWYQSLAESEGMRRFLEKSQGHTHTSSKSFGWDTVGKNMLEGLTTAPKGFVEGGKTLVGGVSGVFGNIPGLVKRPTLQNPESTPNVSRLSISTPPRMDSMRSPARSERASMDSQRSSVISTQPGKMAPMERRPSYQSQGEGDGEARSSRHDRMESTSVSGSARPSREHSRAPSGAPLRSPSSLSLLEQLRLPPHPDEVADDFEWSADGAEIHPKPLEKPIPSPGPPSSGLKMAPKPARQYSQLSEPETRVAVELMFAVINEMYTLSSAWNIRRTLLTAAKSFLLRPGNPSLLNVQNLIQESIIERNTSDESIAAQLRKLRENVMPTEQERAAWPAEPTDEEKEKLRVKARALLIRSGVPAALMGVMGQAATGEALGRVFDCLQIEEVARGLFFGLMLQAVRIVTH</sequence>
<evidence type="ECO:0000256" key="1">
    <source>
        <dbReference type="ARBA" id="ARBA00010883"/>
    </source>
</evidence>
<feature type="domain" description="PXA" evidence="4">
    <location>
        <begin position="172"/>
        <end position="354"/>
    </location>
</feature>
<feature type="compositionally biased region" description="Polar residues" evidence="2">
    <location>
        <begin position="724"/>
        <end position="741"/>
    </location>
</feature>
<gene>
    <name evidence="5" type="ORF">NLU13_7478</name>
</gene>
<dbReference type="PANTHER" id="PTHR22775">
    <property type="entry name" value="SORTING NEXIN"/>
    <property type="match status" value="1"/>
</dbReference>
<feature type="compositionally biased region" description="Basic and acidic residues" evidence="2">
    <location>
        <begin position="451"/>
        <end position="461"/>
    </location>
</feature>
<feature type="compositionally biased region" description="Polar residues" evidence="2">
    <location>
        <begin position="759"/>
        <end position="771"/>
    </location>
</feature>